<dbReference type="NCBIfam" id="TIGR02608">
    <property type="entry name" value="delta_60_rpt"/>
    <property type="match status" value="5"/>
</dbReference>
<evidence type="ECO:0000313" key="2">
    <source>
        <dbReference type="EMBL" id="AZV28698.1"/>
    </source>
</evidence>
<evidence type="ECO:0000256" key="1">
    <source>
        <dbReference type="SAM" id="MobiDB-lite"/>
    </source>
</evidence>
<sequence>MNTKNNQSPVGVGRIDPTFGTDGRFTPVSPDPEDQIVIVKALTCDEDKTIYCAGYVLDARGRSEYFCIHLSERGVLDTAFGENGYARGTFDLPGSSSTQSEAEHILIQNVDGVRKIVLVGTSITGSHSKSALTRLESNGSVDRSYGTDGVTVIDLPTRERKADEPSQSTSGDAGNGHGTRAISLPDNKVVLVRDGRPSWDFRTGSYIIRVNPDGSLDRTFNKDGYTFLFLEEANETQLRAITVTDDDKYVAAGSVYYSEKPGEALFVQLDSNGQFDQSFNKKGYLTIGQLPDTEFHSYQLINQPNKRILGVGHTTAAATAGLLISRERDGSANIQFNGGKPLLSILENQPTIWTSGKAQADGHVLITGGGVGGNFVIARVLNEGELDTSFGEGAGFLHFAGTRTNYSRPVTFEDRSVLFYAVFATPKGEQFSIARGLLD</sequence>
<feature type="region of interest" description="Disordered" evidence="1">
    <location>
        <begin position="156"/>
        <end position="182"/>
    </location>
</feature>
<evidence type="ECO:0000313" key="3">
    <source>
        <dbReference type="Proteomes" id="UP000282760"/>
    </source>
</evidence>
<name>A0A3T0JZ01_PSESX</name>
<evidence type="ECO:0008006" key="4">
    <source>
        <dbReference type="Google" id="ProtNLM"/>
    </source>
</evidence>
<protein>
    <recommendedName>
        <fullName evidence="4">Delta-60 repeat protein</fullName>
    </recommendedName>
</protein>
<dbReference type="Pfam" id="PF17164">
    <property type="entry name" value="DUF5122"/>
    <property type="match status" value="4"/>
</dbReference>
<dbReference type="EMBL" id="CP024646">
    <property type="protein sequence ID" value="AZV28698.1"/>
    <property type="molecule type" value="Genomic_DNA"/>
</dbReference>
<feature type="region of interest" description="Disordered" evidence="1">
    <location>
        <begin position="1"/>
        <end position="22"/>
    </location>
</feature>
<reference evidence="2 3" key="1">
    <citation type="submission" date="2017-11" db="EMBL/GenBank/DDBJ databases">
        <title>Effect of PGPRs.</title>
        <authorList>
            <person name="Oliva R."/>
            <person name="Nong J."/>
            <person name="Roman V."/>
        </authorList>
    </citation>
    <scope>NUCLEOTIDE SEQUENCE [LARGE SCALE GENOMIC DNA]</scope>
    <source>
        <strain evidence="2">Inb918</strain>
    </source>
</reference>
<dbReference type="Gene3D" id="2.80.10.50">
    <property type="match status" value="3"/>
</dbReference>
<accession>A0A3T0JZ01</accession>
<dbReference type="AlphaFoldDB" id="A0A3T0JZ01"/>
<organism evidence="2 3">
    <name type="scientific">Pseudomonas syringae</name>
    <dbReference type="NCBI Taxonomy" id="317"/>
    <lineage>
        <taxon>Bacteria</taxon>
        <taxon>Pseudomonadati</taxon>
        <taxon>Pseudomonadota</taxon>
        <taxon>Gammaproteobacteria</taxon>
        <taxon>Pseudomonadales</taxon>
        <taxon>Pseudomonadaceae</taxon>
        <taxon>Pseudomonas</taxon>
    </lineage>
</organism>
<gene>
    <name evidence="2" type="ORF">CT157_22645</name>
</gene>
<dbReference type="Proteomes" id="UP000282760">
    <property type="component" value="Chromosome"/>
</dbReference>
<proteinExistence type="predicted"/>
<dbReference type="InterPro" id="IPR013431">
    <property type="entry name" value="Delta_60_rpt"/>
</dbReference>